<gene>
    <name evidence="1" type="ORF">Amon02_000405100</name>
</gene>
<keyword evidence="2" id="KW-1185">Reference proteome</keyword>
<proteinExistence type="predicted"/>
<name>A0ACB5T3U4_AMBMO</name>
<dbReference type="EMBL" id="BSXS01002675">
    <property type="protein sequence ID" value="GME79632.1"/>
    <property type="molecule type" value="Genomic_DNA"/>
</dbReference>
<protein>
    <submittedName>
        <fullName evidence="1">Unnamed protein product</fullName>
    </submittedName>
</protein>
<accession>A0ACB5T3U4</accession>
<reference evidence="1" key="1">
    <citation type="submission" date="2023-04" db="EMBL/GenBank/DDBJ databases">
        <title>Ambrosiozyma monospora NBRC 10751.</title>
        <authorList>
            <person name="Ichikawa N."/>
            <person name="Sato H."/>
            <person name="Tonouchi N."/>
        </authorList>
    </citation>
    <scope>NUCLEOTIDE SEQUENCE</scope>
    <source>
        <strain evidence="1">NBRC 10751</strain>
    </source>
</reference>
<evidence type="ECO:0000313" key="2">
    <source>
        <dbReference type="Proteomes" id="UP001165064"/>
    </source>
</evidence>
<organism evidence="1 2">
    <name type="scientific">Ambrosiozyma monospora</name>
    <name type="common">Yeast</name>
    <name type="synonym">Endomycopsis monosporus</name>
    <dbReference type="NCBI Taxonomy" id="43982"/>
    <lineage>
        <taxon>Eukaryota</taxon>
        <taxon>Fungi</taxon>
        <taxon>Dikarya</taxon>
        <taxon>Ascomycota</taxon>
        <taxon>Saccharomycotina</taxon>
        <taxon>Pichiomycetes</taxon>
        <taxon>Pichiales</taxon>
        <taxon>Pichiaceae</taxon>
        <taxon>Ambrosiozyma</taxon>
    </lineage>
</organism>
<dbReference type="Proteomes" id="UP001165064">
    <property type="component" value="Unassembled WGS sequence"/>
</dbReference>
<evidence type="ECO:0000313" key="1">
    <source>
        <dbReference type="EMBL" id="GME79632.1"/>
    </source>
</evidence>
<comment type="caution">
    <text evidence="1">The sequence shown here is derived from an EMBL/GenBank/DDBJ whole genome shotgun (WGS) entry which is preliminary data.</text>
</comment>
<sequence>MPGPARPRPKRNSNQRKTGGPSEGAKTGEDKTTTGSSTEEPAKPIRRHGQGHGIYCNDPQKAKKAPPPSSHKGRRGPPHKAHTKHASNATGPAGKSHARPGPKNKGKPVSKPPQKQAGQGFLTAANATPLQASSSSSSANGAPKQSSSKPPFKQNKPKPPSRQQAKSHAKPPPKKSSSKQKPQNSRPNPAPKHARPKPEDIAPERTPIGDEDPESDPYILKVHRIEELIKDSTPAEPKLTFDTVNEYLQHIGYNIFLEELYETDIFSDLTIEWATKKEEKFTRCTASFSYTEVMNEYVPEKMRHLRKAAFTMGQGIILLRKRDSALLKKPEIWCCSVAWNKVAKVGRKKLIKTVLDVYKWNETKLPVGASSKGFAILPCSAVVTRVMQAMSQLENPSFKDLLLGKTPIKQIFFKNYIGKYTNQLNESQKVALQSALNNKITILKGPPGSGKTSTIYEMILQLIGQLSYYPVLVVAASNLAVDNIAEKLMINYKDDIIRIVSVT</sequence>